<evidence type="ECO:0000313" key="8">
    <source>
        <dbReference type="EMBL" id="MBO2988647.1"/>
    </source>
</evidence>
<gene>
    <name evidence="8" type="ORF">J4H85_01350</name>
</gene>
<dbReference type="InterPro" id="IPR013783">
    <property type="entry name" value="Ig-like_fold"/>
</dbReference>
<sequence>MEAMTLRARQSGRRLLTIGAAAAIVSAGLVQVAPAQAAPSDGYPDWSISGGSGAFTGDLEFPVGFPEVTFATDTLASGTMIPGGGSTWLPESTSFGAEFGSSRNQEYISVRPAGNRAGAPSTTTYTFSSPSPVGTWGFSLGDVDAEILGVTATDADGNPVSGEQLGLVETFNYCGQAGGPSCDQSQAFALPTSTISETGVALEELGCPTSQDLCDTAGASAWFSPTVPLKTLSITSEWKSGFPSYQTWFSTRAQSVGGAVAADCALDGSAAVQLLDAAGAVVATAPVDGQGAYVFPVVAGGTGYSVRVDPSTLPTGATSTAVPVEVARDDVAGVDLAVTSTFSVTGTVAGDVDLGGVPVTLTPADDAVPARSTTTGASGDYGFAEVSNGEYILTVETGEGVDVTPQQQRITVDCAVPEVSSFVLTVTEDPGQDPDPDPDPNDPEPPPPSEDPTNPSPPPGGDGSVTPTGSESGALAATGAASAPVALMTAGAAAILLGMMALLTAKARRRSQRL</sequence>
<evidence type="ECO:0000313" key="9">
    <source>
        <dbReference type="Proteomes" id="UP000668403"/>
    </source>
</evidence>
<protein>
    <recommendedName>
        <fullName evidence="7">SD-repeat containing protein B domain-containing protein</fullName>
    </recommendedName>
</protein>
<keyword evidence="2" id="KW-0964">Secreted</keyword>
<organism evidence="8 9">
    <name type="scientific">Leucobacter tardus</name>
    <dbReference type="NCBI Taxonomy" id="501483"/>
    <lineage>
        <taxon>Bacteria</taxon>
        <taxon>Bacillati</taxon>
        <taxon>Actinomycetota</taxon>
        <taxon>Actinomycetes</taxon>
        <taxon>Micrococcales</taxon>
        <taxon>Microbacteriaceae</taxon>
        <taxon>Leucobacter</taxon>
    </lineage>
</organism>
<feature type="signal peptide" evidence="6">
    <location>
        <begin position="1"/>
        <end position="37"/>
    </location>
</feature>
<evidence type="ECO:0000256" key="6">
    <source>
        <dbReference type="SAM" id="SignalP"/>
    </source>
</evidence>
<name>A0A939TQ73_9MICO</name>
<feature type="compositionally biased region" description="Acidic residues" evidence="4">
    <location>
        <begin position="430"/>
        <end position="442"/>
    </location>
</feature>
<dbReference type="GO" id="GO:0005975">
    <property type="term" value="P:carbohydrate metabolic process"/>
    <property type="evidence" value="ECO:0007669"/>
    <property type="project" value="UniProtKB-ARBA"/>
</dbReference>
<feature type="transmembrane region" description="Helical" evidence="5">
    <location>
        <begin position="485"/>
        <end position="505"/>
    </location>
</feature>
<dbReference type="RefSeq" id="WP_208236160.1">
    <property type="nucleotide sequence ID" value="NZ_BAAAQU010000001.1"/>
</dbReference>
<keyword evidence="5" id="KW-1133">Transmembrane helix</keyword>
<dbReference type="GO" id="GO:0005576">
    <property type="term" value="C:extracellular region"/>
    <property type="evidence" value="ECO:0007669"/>
    <property type="project" value="UniProtKB-SubCell"/>
</dbReference>
<dbReference type="AlphaFoldDB" id="A0A939TQ73"/>
<keyword evidence="9" id="KW-1185">Reference proteome</keyword>
<comment type="subcellular location">
    <subcellularLocation>
        <location evidence="1">Secreted</location>
    </subcellularLocation>
</comment>
<feature type="compositionally biased region" description="Low complexity" evidence="4">
    <location>
        <begin position="464"/>
        <end position="475"/>
    </location>
</feature>
<reference evidence="8" key="1">
    <citation type="submission" date="2021-03" db="EMBL/GenBank/DDBJ databases">
        <title>Leucobacter chromiisoli sp. nov., isolated from chromium-containing soil of chemical plant.</title>
        <authorList>
            <person name="Xu Z."/>
        </authorList>
    </citation>
    <scope>NUCLEOTIDE SEQUENCE</scope>
    <source>
        <strain evidence="8">K 70/01</strain>
    </source>
</reference>
<comment type="caution">
    <text evidence="8">The sequence shown here is derived from an EMBL/GenBank/DDBJ whole genome shotgun (WGS) entry which is preliminary data.</text>
</comment>
<evidence type="ECO:0000256" key="4">
    <source>
        <dbReference type="SAM" id="MobiDB-lite"/>
    </source>
</evidence>
<evidence type="ECO:0000256" key="1">
    <source>
        <dbReference type="ARBA" id="ARBA00004613"/>
    </source>
</evidence>
<dbReference type="Gene3D" id="2.60.40.10">
    <property type="entry name" value="Immunoglobulins"/>
    <property type="match status" value="1"/>
</dbReference>
<evidence type="ECO:0000256" key="5">
    <source>
        <dbReference type="SAM" id="Phobius"/>
    </source>
</evidence>
<dbReference type="Pfam" id="PF17210">
    <property type="entry name" value="SdrD_B"/>
    <property type="match status" value="1"/>
</dbReference>
<evidence type="ECO:0000259" key="7">
    <source>
        <dbReference type="Pfam" id="PF17210"/>
    </source>
</evidence>
<feature type="chain" id="PRO_5037207454" description="SD-repeat containing protein B domain-containing protein" evidence="6">
    <location>
        <begin position="38"/>
        <end position="514"/>
    </location>
</feature>
<dbReference type="EMBL" id="JAGFBF010000001">
    <property type="protein sequence ID" value="MBO2988647.1"/>
    <property type="molecule type" value="Genomic_DNA"/>
</dbReference>
<dbReference type="InterPro" id="IPR033764">
    <property type="entry name" value="Sdr_B"/>
</dbReference>
<accession>A0A939TQ73</accession>
<keyword evidence="5" id="KW-0472">Membrane</keyword>
<proteinExistence type="predicted"/>
<evidence type="ECO:0000256" key="3">
    <source>
        <dbReference type="ARBA" id="ARBA00022729"/>
    </source>
</evidence>
<keyword evidence="5" id="KW-0812">Transmembrane</keyword>
<feature type="domain" description="SD-repeat containing protein B" evidence="7">
    <location>
        <begin position="350"/>
        <end position="408"/>
    </location>
</feature>
<evidence type="ECO:0000256" key="2">
    <source>
        <dbReference type="ARBA" id="ARBA00022525"/>
    </source>
</evidence>
<dbReference type="Proteomes" id="UP000668403">
    <property type="component" value="Unassembled WGS sequence"/>
</dbReference>
<feature type="region of interest" description="Disordered" evidence="4">
    <location>
        <begin position="426"/>
        <end position="475"/>
    </location>
</feature>
<dbReference type="SUPFAM" id="SSF49478">
    <property type="entry name" value="Cna protein B-type domain"/>
    <property type="match status" value="1"/>
</dbReference>
<feature type="compositionally biased region" description="Pro residues" evidence="4">
    <location>
        <begin position="443"/>
        <end position="460"/>
    </location>
</feature>
<keyword evidence="3 6" id="KW-0732">Signal</keyword>